<keyword evidence="2 3" id="KW-0067">ATP-binding</keyword>
<dbReference type="Pfam" id="PF13597">
    <property type="entry name" value="NRDD"/>
    <property type="match status" value="1"/>
</dbReference>
<name>A0A1H9PJI7_9ACTN</name>
<dbReference type="PANTHER" id="PTHR21075">
    <property type="entry name" value="ANAEROBIC RIBONUCLEOSIDE-TRIPHOSPHATE REDUCTASE"/>
    <property type="match status" value="1"/>
</dbReference>
<evidence type="ECO:0000256" key="2">
    <source>
        <dbReference type="ARBA" id="ARBA00022840"/>
    </source>
</evidence>
<dbReference type="NCBIfam" id="NF006732">
    <property type="entry name" value="PRK09263.1"/>
    <property type="match status" value="1"/>
</dbReference>
<dbReference type="PROSITE" id="PS51161">
    <property type="entry name" value="ATP_CONE"/>
    <property type="match status" value="1"/>
</dbReference>
<dbReference type="GO" id="GO:0031250">
    <property type="term" value="C:anaerobic ribonucleoside-triphosphate reductase complex"/>
    <property type="evidence" value="ECO:0007669"/>
    <property type="project" value="TreeGrafter"/>
</dbReference>
<evidence type="ECO:0000259" key="4">
    <source>
        <dbReference type="PROSITE" id="PS51161"/>
    </source>
</evidence>
<dbReference type="GO" id="GO:0009265">
    <property type="term" value="P:2'-deoxyribonucleotide biosynthetic process"/>
    <property type="evidence" value="ECO:0007669"/>
    <property type="project" value="TreeGrafter"/>
</dbReference>
<dbReference type="Pfam" id="PF03477">
    <property type="entry name" value="ATP-cone"/>
    <property type="match status" value="1"/>
</dbReference>
<dbReference type="GO" id="GO:0004748">
    <property type="term" value="F:ribonucleoside-diphosphate reductase activity, thioredoxin disulfide as acceptor"/>
    <property type="evidence" value="ECO:0007669"/>
    <property type="project" value="TreeGrafter"/>
</dbReference>
<proteinExistence type="predicted"/>
<evidence type="ECO:0000256" key="1">
    <source>
        <dbReference type="ARBA" id="ARBA00022741"/>
    </source>
</evidence>
<keyword evidence="1 3" id="KW-0547">Nucleotide-binding</keyword>
<dbReference type="InterPro" id="IPR012833">
    <property type="entry name" value="NrdD"/>
</dbReference>
<dbReference type="EMBL" id="FOGP01000003">
    <property type="protein sequence ID" value="SER47999.1"/>
    <property type="molecule type" value="Genomic_DNA"/>
</dbReference>
<dbReference type="SUPFAM" id="SSF51998">
    <property type="entry name" value="PFL-like glycyl radical enzymes"/>
    <property type="match status" value="1"/>
</dbReference>
<accession>A0A1H9PJI7</accession>
<dbReference type="RefSeq" id="WP_091008873.1">
    <property type="nucleotide sequence ID" value="NZ_FOGP01000003.1"/>
</dbReference>
<gene>
    <name evidence="5" type="ORF">SAMN05216446_0983</name>
</gene>
<evidence type="ECO:0000313" key="5">
    <source>
        <dbReference type="EMBL" id="SER47999.1"/>
    </source>
</evidence>
<dbReference type="GO" id="GO:0008998">
    <property type="term" value="F:ribonucleoside-triphosphate reductase (thioredoxin) activity"/>
    <property type="evidence" value="ECO:0007669"/>
    <property type="project" value="InterPro"/>
</dbReference>
<reference evidence="6" key="1">
    <citation type="submission" date="2016-10" db="EMBL/GenBank/DDBJ databases">
        <authorList>
            <person name="Varghese N."/>
            <person name="Submissions S."/>
        </authorList>
    </citation>
    <scope>NUCLEOTIDE SEQUENCE [LARGE SCALE GENOMIC DNA]</scope>
    <source>
        <strain evidence="6">KHGC19</strain>
    </source>
</reference>
<protein>
    <submittedName>
        <fullName evidence="5">Ribonucleoside-triphosphate reductase class III catalytic subunit</fullName>
    </submittedName>
</protein>
<sequence length="740" mass="84058">MKIIKRNGSEATFDLNKIENAIKAANAEVPTEEKLTDREVTFASLNVEDACKASGHTVTVEEIQDLVEDQLMALDRFEVARKYIIYRYVQNQKRQKNTTDDKILSLIESNNEEVKQENSNKNPTVVSVQRDYMAGEVSKDLAMRELLPAEVVDAHNEGIIHFHDADYFAQHMHNCDLVNLEDMLQNGTVISGTMIEKPHSFSTACNIATQIIAQVASCQYGGQSISLAHLAPFVDISRKKIRRQVFAEMEEIDAHPGTEKIDQIVEKRLRDEVSRGVQTIQYQVVTLMTTNGQAPFITVFMYLNEAKNEQEKKDLALVIEEMLKQRYQGVKNEAGVWITPAFPKLIYVLEEDNVSADSPYFYLTKLAAKCTAKRMVPDYISEKKMKEYKLSKGETEGAGDVYTCMGCRSFLTPDRSGNGFDNVANAKNWEPGKPKYYGRFNQGVVTINLPDVALSADGNFDKFWQIFDERLELCHKALRCRHERLLGTTSDAAPILWQYGALARLEKGEKIDKLLYGGYSTISLGYAGLYECVKAMTGHSHTDPEATDFALSVMQHMNDMCAKWKEAENIDYSLYGTPLESTTYKFAKALQRRFGIIKGITDKGYITNSYHVHVTEKIDAFTKLQFESKFQRLSPGGAISYVEVPNMQDNLEAVIKVMQFIYDNIMYAELNTKSDYCQVCGYDGEIRIVEDDGKLVWECPNCHNRDQSKMNVARRTCGYIGTQFWNQGRTQEIKDRVLHL</sequence>
<evidence type="ECO:0000313" key="6">
    <source>
        <dbReference type="Proteomes" id="UP000199128"/>
    </source>
</evidence>
<dbReference type="NCBIfam" id="TIGR02487">
    <property type="entry name" value="NrdD"/>
    <property type="match status" value="1"/>
</dbReference>
<dbReference type="InterPro" id="IPR005144">
    <property type="entry name" value="ATP-cone_dom"/>
</dbReference>
<dbReference type="AlphaFoldDB" id="A0A1H9PJI7"/>
<dbReference type="Gene3D" id="3.20.70.20">
    <property type="match status" value="1"/>
</dbReference>
<dbReference type="GO" id="GO:0005524">
    <property type="term" value="F:ATP binding"/>
    <property type="evidence" value="ECO:0007669"/>
    <property type="project" value="UniProtKB-UniRule"/>
</dbReference>
<evidence type="ECO:0000256" key="3">
    <source>
        <dbReference type="PROSITE-ProRule" id="PRU00492"/>
    </source>
</evidence>
<dbReference type="GO" id="GO:0006260">
    <property type="term" value="P:DNA replication"/>
    <property type="evidence" value="ECO:0007669"/>
    <property type="project" value="InterPro"/>
</dbReference>
<dbReference type="Proteomes" id="UP000199128">
    <property type="component" value="Unassembled WGS sequence"/>
</dbReference>
<dbReference type="PANTHER" id="PTHR21075:SF0">
    <property type="entry name" value="ANAEROBIC RIBONUCLEOSIDE-TRIPHOSPHATE REDUCTASE"/>
    <property type="match status" value="1"/>
</dbReference>
<feature type="domain" description="ATP-cone" evidence="4">
    <location>
        <begin position="1"/>
        <end position="94"/>
    </location>
</feature>
<organism evidence="5 6">
    <name type="scientific">Parafannyhessea umbonata</name>
    <dbReference type="NCBI Taxonomy" id="604330"/>
    <lineage>
        <taxon>Bacteria</taxon>
        <taxon>Bacillati</taxon>
        <taxon>Actinomycetota</taxon>
        <taxon>Coriobacteriia</taxon>
        <taxon>Coriobacteriales</taxon>
        <taxon>Atopobiaceae</taxon>
        <taxon>Parafannyhessea</taxon>
    </lineage>
</organism>